<dbReference type="Pfam" id="PF01232">
    <property type="entry name" value="Mannitol_dh"/>
    <property type="match status" value="1"/>
</dbReference>
<dbReference type="PANTHER" id="PTHR43362:SF1">
    <property type="entry name" value="MANNITOL DEHYDROGENASE 2-RELATED"/>
    <property type="match status" value="1"/>
</dbReference>
<proteinExistence type="predicted"/>
<dbReference type="PANTHER" id="PTHR43362">
    <property type="entry name" value="MANNITOL DEHYDROGENASE DSF1-RELATED"/>
    <property type="match status" value="1"/>
</dbReference>
<dbReference type="EC" id="1.1.1.57" evidence="5"/>
<name>A0ABW9G475_9GAMM</name>
<evidence type="ECO:0000259" key="3">
    <source>
        <dbReference type="Pfam" id="PF01232"/>
    </source>
</evidence>
<dbReference type="SUPFAM" id="SSF48179">
    <property type="entry name" value="6-phosphogluconate dehydrogenase C-terminal domain-like"/>
    <property type="match status" value="1"/>
</dbReference>
<organism evidence="5 6">
    <name type="scientific">Celerinatantimonas yamalensis</name>
    <dbReference type="NCBI Taxonomy" id="559956"/>
    <lineage>
        <taxon>Bacteria</taxon>
        <taxon>Pseudomonadati</taxon>
        <taxon>Pseudomonadota</taxon>
        <taxon>Gammaproteobacteria</taxon>
        <taxon>Celerinatantimonadaceae</taxon>
        <taxon>Celerinatantimonas</taxon>
    </lineage>
</organism>
<comment type="caution">
    <text evidence="5">The sequence shown here is derived from an EMBL/GenBank/DDBJ whole genome shotgun (WGS) entry which is preliminary data.</text>
</comment>
<evidence type="ECO:0000259" key="4">
    <source>
        <dbReference type="Pfam" id="PF08125"/>
    </source>
</evidence>
<dbReference type="PROSITE" id="PS00974">
    <property type="entry name" value="MANNITOL_DHGENASE"/>
    <property type="match status" value="1"/>
</dbReference>
<reference evidence="5 6" key="1">
    <citation type="journal article" date="2013" name="Int. J. Syst. Evol. Microbiol.">
        <title>Celerinatantimonas yamalensis sp. nov., a cold-adapted diazotrophic bacterium from a cold permafrost brine.</title>
        <authorList>
            <person name="Shcherbakova V."/>
            <person name="Chuvilskaya N."/>
            <person name="Rivkina E."/>
            <person name="Demidov N."/>
            <person name="Uchaeva V."/>
            <person name="Suetin S."/>
            <person name="Suzina N."/>
            <person name="Gilichinsky D."/>
        </authorList>
    </citation>
    <scope>NUCLEOTIDE SEQUENCE [LARGE SCALE GENOMIC DNA]</scope>
    <source>
        <strain evidence="5 6">C7</strain>
    </source>
</reference>
<dbReference type="Pfam" id="PF08125">
    <property type="entry name" value="Mannitol_dh_C"/>
    <property type="match status" value="1"/>
</dbReference>
<sequence length="499" mass="54835">MQATIATANLPEQVKRPSYDRHQLKPKWVHLGFGAFHRAHQALFMNDLAQDEATDWGICEINLMGGETQIEMLRQQEHLYTVIEKGATQTAVKVSGSICQSLHPQLDGIDAVLDKLADPEVAIVSMTITEKGYCADALGRLDLTHPLIVHDLSTPDEPQSAIGYIVKALAMRCQMKAKPFTVLSCDNIQGNGDVVRQVVLDYAQQLDAELAQWIDAHVTFPCTMVDRIVPAMTSESYQQVSQQLGGVSDPCSIVCEPFRQWVVEDHFVAGRPAWEKVGAQLVDDVVPFEEMKLRMLNGSHSLLAYLGYLGGYETIAQTVANDDYCRVARALMMDEQVPTLRVQGVNLSGYADSLLERFTNPNLQHRTWQIAMDGSKKLPQRMLTSVQFHLAKGNDFPCLALAIAGWMRYVAAVDEDNRPIEVVDPMASELKAICDGQGLNVSVVAKLLAVDAIFPAELAANQTFVSAIECAYQQLLKLGAKGAVTQLAALLTSPTQIGK</sequence>
<keyword evidence="1 5" id="KW-0560">Oxidoreductase</keyword>
<dbReference type="RefSeq" id="WP_408622648.1">
    <property type="nucleotide sequence ID" value="NZ_JBEQCT010000002.1"/>
</dbReference>
<dbReference type="InterPro" id="IPR013118">
    <property type="entry name" value="Mannitol_DH_C"/>
</dbReference>
<keyword evidence="6" id="KW-1185">Reference proteome</keyword>
<dbReference type="SUPFAM" id="SSF51735">
    <property type="entry name" value="NAD(P)-binding Rossmann-fold domains"/>
    <property type="match status" value="1"/>
</dbReference>
<dbReference type="Gene3D" id="1.10.1040.10">
    <property type="entry name" value="N-(1-d-carboxylethyl)-l-norvaline Dehydrogenase, domain 2"/>
    <property type="match status" value="1"/>
</dbReference>
<evidence type="ECO:0000256" key="1">
    <source>
        <dbReference type="ARBA" id="ARBA00023002"/>
    </source>
</evidence>
<dbReference type="Proteomes" id="UP001629953">
    <property type="component" value="Unassembled WGS sequence"/>
</dbReference>
<dbReference type="InterPro" id="IPR050988">
    <property type="entry name" value="Mannitol_DH/Oxidoreductase"/>
</dbReference>
<dbReference type="PRINTS" id="PR00084">
    <property type="entry name" value="MTLDHDRGNASE"/>
</dbReference>
<evidence type="ECO:0000313" key="6">
    <source>
        <dbReference type="Proteomes" id="UP001629953"/>
    </source>
</evidence>
<dbReference type="InterPro" id="IPR000669">
    <property type="entry name" value="Mannitol_DH"/>
</dbReference>
<feature type="domain" description="Mannitol dehydrogenase C-terminal" evidence="4">
    <location>
        <begin position="284"/>
        <end position="475"/>
    </location>
</feature>
<dbReference type="Gene3D" id="3.40.50.720">
    <property type="entry name" value="NAD(P)-binding Rossmann-like Domain"/>
    <property type="match status" value="1"/>
</dbReference>
<dbReference type="EMBL" id="JBEQCT010000002">
    <property type="protein sequence ID" value="MFM2484470.1"/>
    <property type="molecule type" value="Genomic_DNA"/>
</dbReference>
<gene>
    <name evidence="5" type="ORF">ABUE30_05220</name>
</gene>
<dbReference type="GO" id="GO:0008866">
    <property type="term" value="F:fructuronate reductase activity"/>
    <property type="evidence" value="ECO:0007669"/>
    <property type="project" value="UniProtKB-EC"/>
</dbReference>
<accession>A0ABW9G475</accession>
<evidence type="ECO:0000256" key="2">
    <source>
        <dbReference type="ARBA" id="ARBA00023027"/>
    </source>
</evidence>
<dbReference type="InterPro" id="IPR013131">
    <property type="entry name" value="Mannitol_DH_N"/>
</dbReference>
<keyword evidence="2" id="KW-0520">NAD</keyword>
<evidence type="ECO:0000313" key="5">
    <source>
        <dbReference type="EMBL" id="MFM2484470.1"/>
    </source>
</evidence>
<dbReference type="InterPro" id="IPR023027">
    <property type="entry name" value="Mannitol_DH_CS"/>
</dbReference>
<dbReference type="NCBIfam" id="NF011611">
    <property type="entry name" value="PRK15037.1"/>
    <property type="match status" value="1"/>
</dbReference>
<feature type="domain" description="Mannitol dehydrogenase N-terminal" evidence="3">
    <location>
        <begin position="27"/>
        <end position="276"/>
    </location>
</feature>
<protein>
    <submittedName>
        <fullName evidence="5">Fructuronate reductase</fullName>
        <ecNumber evidence="5">1.1.1.57</ecNumber>
    </submittedName>
</protein>
<dbReference type="InterPro" id="IPR008927">
    <property type="entry name" value="6-PGluconate_DH-like_C_sf"/>
</dbReference>
<dbReference type="InterPro" id="IPR013328">
    <property type="entry name" value="6PGD_dom2"/>
</dbReference>
<dbReference type="InterPro" id="IPR036291">
    <property type="entry name" value="NAD(P)-bd_dom_sf"/>
</dbReference>